<proteinExistence type="predicted"/>
<reference evidence="2 3" key="1">
    <citation type="submission" date="2011-01" db="EMBL/GenBank/DDBJ databases">
        <title>Complete sequence of plasmid2 of Streptomyces flavogriseus ATCC 33331.</title>
        <authorList>
            <consortium name="US DOE Joint Genome Institute"/>
            <person name="Lucas S."/>
            <person name="Copeland A."/>
            <person name="Lapidus A."/>
            <person name="Cheng J.-F."/>
            <person name="Goodwin L."/>
            <person name="Pitluck S."/>
            <person name="Davenport K."/>
            <person name="Detter J.C."/>
            <person name="Han C."/>
            <person name="Tapia R."/>
            <person name="Land M."/>
            <person name="Hauser L."/>
            <person name="Kyrpides N."/>
            <person name="Ivanova N."/>
            <person name="Ovchinnikova G."/>
            <person name="Pagani I."/>
            <person name="Brumm P."/>
            <person name="Mead D."/>
            <person name="Woyke T."/>
        </authorList>
    </citation>
    <scope>NUCLEOTIDE SEQUENCE [LARGE SCALE GENOMIC DNA]</scope>
    <source>
        <strain evidence="3">ATCC 33331 / IAF-45CD</strain>
        <plasmid evidence="2 3">pSFLA02</plasmid>
    </source>
</reference>
<keyword evidence="1" id="KW-0472">Membrane</keyword>
<organism evidence="2 3">
    <name type="scientific">Streptomyces pratensis (strain ATCC 33331 / IAF-45CD)</name>
    <dbReference type="NCBI Taxonomy" id="591167"/>
    <lineage>
        <taxon>Bacteria</taxon>
        <taxon>Bacillati</taxon>
        <taxon>Actinomycetota</taxon>
        <taxon>Actinomycetes</taxon>
        <taxon>Kitasatosporales</taxon>
        <taxon>Streptomycetaceae</taxon>
        <taxon>Streptomyces</taxon>
    </lineage>
</organism>
<keyword evidence="2" id="KW-0614">Plasmid</keyword>
<gene>
    <name evidence="2" type="ORF">Sfla_6755</name>
</gene>
<keyword evidence="1" id="KW-0812">Transmembrane</keyword>
<accession>A0A8D3WQA0</accession>
<dbReference type="AlphaFoldDB" id="A0A8D3WQA0"/>
<protein>
    <submittedName>
        <fullName evidence="2">Uncharacterized protein</fullName>
    </submittedName>
</protein>
<feature type="transmembrane region" description="Helical" evidence="1">
    <location>
        <begin position="45"/>
        <end position="67"/>
    </location>
</feature>
<feature type="transmembrane region" description="Helical" evidence="1">
    <location>
        <begin position="21"/>
        <end position="39"/>
    </location>
</feature>
<evidence type="ECO:0000313" key="3">
    <source>
        <dbReference type="Proteomes" id="UP000002066"/>
    </source>
</evidence>
<name>A0A8D3WQA0_STRFA</name>
<evidence type="ECO:0000313" key="2">
    <source>
        <dbReference type="EMBL" id="ADW08043.1"/>
    </source>
</evidence>
<evidence type="ECO:0000256" key="1">
    <source>
        <dbReference type="SAM" id="Phobius"/>
    </source>
</evidence>
<dbReference type="KEGG" id="sfa:Sfla_6755"/>
<keyword evidence="1" id="KW-1133">Transmembrane helix</keyword>
<dbReference type="EMBL" id="CP002477">
    <property type="protein sequence ID" value="ADW08043.1"/>
    <property type="molecule type" value="Genomic_DNA"/>
</dbReference>
<geneLocation type="plasmid" evidence="2 3">
    <name>pSFLA02</name>
</geneLocation>
<dbReference type="OrthoDB" id="4299971at2"/>
<dbReference type="Proteomes" id="UP000002066">
    <property type="component" value="Plasmid pSFLA02"/>
</dbReference>
<sequence length="77" mass="8277">MSRRRHAAGVRLPAPHRLTGTETAVIIVIILTSTALAWGGMDPNILVQLLASVLLLSVGSVVTLRFVRRAPLPLSRV</sequence>